<evidence type="ECO:0000313" key="2">
    <source>
        <dbReference type="EMBL" id="MED6245638.1"/>
    </source>
</evidence>
<name>A0ABU7B7I0_9TELE</name>
<organism evidence="2 3">
    <name type="scientific">Ataeniobius toweri</name>
    <dbReference type="NCBI Taxonomy" id="208326"/>
    <lineage>
        <taxon>Eukaryota</taxon>
        <taxon>Metazoa</taxon>
        <taxon>Chordata</taxon>
        <taxon>Craniata</taxon>
        <taxon>Vertebrata</taxon>
        <taxon>Euteleostomi</taxon>
        <taxon>Actinopterygii</taxon>
        <taxon>Neopterygii</taxon>
        <taxon>Teleostei</taxon>
        <taxon>Neoteleostei</taxon>
        <taxon>Acanthomorphata</taxon>
        <taxon>Ovalentaria</taxon>
        <taxon>Atherinomorphae</taxon>
        <taxon>Cyprinodontiformes</taxon>
        <taxon>Goodeidae</taxon>
        <taxon>Ataeniobius</taxon>
    </lineage>
</organism>
<comment type="caution">
    <text evidence="2">The sequence shown here is derived from an EMBL/GenBank/DDBJ whole genome shotgun (WGS) entry which is preliminary data.</text>
</comment>
<dbReference type="Proteomes" id="UP001345963">
    <property type="component" value="Unassembled WGS sequence"/>
</dbReference>
<keyword evidence="1" id="KW-0732">Signal</keyword>
<dbReference type="EMBL" id="JAHUTI010040997">
    <property type="protein sequence ID" value="MED6245638.1"/>
    <property type="molecule type" value="Genomic_DNA"/>
</dbReference>
<evidence type="ECO:0000256" key="1">
    <source>
        <dbReference type="SAM" id="SignalP"/>
    </source>
</evidence>
<keyword evidence="3" id="KW-1185">Reference proteome</keyword>
<feature type="non-terminal residue" evidence="2">
    <location>
        <position position="72"/>
    </location>
</feature>
<protein>
    <submittedName>
        <fullName evidence="2">Uncharacterized protein</fullName>
    </submittedName>
</protein>
<reference evidence="2 3" key="1">
    <citation type="submission" date="2021-07" db="EMBL/GenBank/DDBJ databases">
        <authorList>
            <person name="Palmer J.M."/>
        </authorList>
    </citation>
    <scope>NUCLEOTIDE SEQUENCE [LARGE SCALE GENOMIC DNA]</scope>
    <source>
        <strain evidence="2 3">AT_MEX2019</strain>
        <tissue evidence="2">Muscle</tissue>
    </source>
</reference>
<feature type="non-terminal residue" evidence="2">
    <location>
        <position position="1"/>
    </location>
</feature>
<gene>
    <name evidence="2" type="ORF">ATANTOWER_005879</name>
</gene>
<feature type="chain" id="PRO_5046394436" evidence="1">
    <location>
        <begin position="19"/>
        <end position="72"/>
    </location>
</feature>
<proteinExistence type="predicted"/>
<feature type="signal peptide" evidence="1">
    <location>
        <begin position="1"/>
        <end position="18"/>
    </location>
</feature>
<sequence>WRKICCIHAFISSRQANALVFLKLSGKLLVWKFWTTYGGPVTSKWNILWTAATIRMRKRIMKISFRGEGQFT</sequence>
<accession>A0ABU7B7I0</accession>
<evidence type="ECO:0000313" key="3">
    <source>
        <dbReference type="Proteomes" id="UP001345963"/>
    </source>
</evidence>